<evidence type="ECO:0000313" key="2">
    <source>
        <dbReference type="Proteomes" id="UP000807504"/>
    </source>
</evidence>
<protein>
    <submittedName>
        <fullName evidence="1">Uncharacterized protein</fullName>
    </submittedName>
</protein>
<name>A0A8T0EFH2_ARGBR</name>
<dbReference type="Proteomes" id="UP000807504">
    <property type="component" value="Unassembled WGS sequence"/>
</dbReference>
<dbReference type="EMBL" id="JABXBU010002228">
    <property type="protein sequence ID" value="KAF8771380.1"/>
    <property type="molecule type" value="Genomic_DNA"/>
</dbReference>
<organism evidence="1 2">
    <name type="scientific">Argiope bruennichi</name>
    <name type="common">Wasp spider</name>
    <name type="synonym">Aranea bruennichi</name>
    <dbReference type="NCBI Taxonomy" id="94029"/>
    <lineage>
        <taxon>Eukaryota</taxon>
        <taxon>Metazoa</taxon>
        <taxon>Ecdysozoa</taxon>
        <taxon>Arthropoda</taxon>
        <taxon>Chelicerata</taxon>
        <taxon>Arachnida</taxon>
        <taxon>Araneae</taxon>
        <taxon>Araneomorphae</taxon>
        <taxon>Entelegynae</taxon>
        <taxon>Araneoidea</taxon>
        <taxon>Araneidae</taxon>
        <taxon>Argiope</taxon>
    </lineage>
</organism>
<proteinExistence type="predicted"/>
<comment type="caution">
    <text evidence="1">The sequence shown here is derived from an EMBL/GenBank/DDBJ whole genome shotgun (WGS) entry which is preliminary data.</text>
</comment>
<reference evidence="1" key="2">
    <citation type="submission" date="2020-06" db="EMBL/GenBank/DDBJ databases">
        <authorList>
            <person name="Sheffer M."/>
        </authorList>
    </citation>
    <scope>NUCLEOTIDE SEQUENCE</scope>
</reference>
<gene>
    <name evidence="1" type="ORF">HNY73_018806</name>
</gene>
<accession>A0A8T0EFH2</accession>
<dbReference type="AlphaFoldDB" id="A0A8T0EFH2"/>
<sequence>MPGTCAVELWKKRMRTFLPDEPSRDVSISRRPYTFSSYHFKGMICTKQKPSTVEVRVEVLYGLYDSQKFLPGHTIISFLFGQTLTEIGDDTLLSIYFLGQHSSDAFMACIPPPVRISSPAPFFLVLASSHLFFSSSPALFFLVLASSHPVISSSPAPFFLVLASTHPVFSSSPLVQLP</sequence>
<evidence type="ECO:0000313" key="1">
    <source>
        <dbReference type="EMBL" id="KAF8771380.1"/>
    </source>
</evidence>
<reference evidence="1" key="1">
    <citation type="journal article" date="2020" name="bioRxiv">
        <title>Chromosome-level reference genome of the European wasp spider Argiope bruennichi: a resource for studies on range expansion and evolutionary adaptation.</title>
        <authorList>
            <person name="Sheffer M.M."/>
            <person name="Hoppe A."/>
            <person name="Krehenwinkel H."/>
            <person name="Uhl G."/>
            <person name="Kuss A.W."/>
            <person name="Jensen L."/>
            <person name="Jensen C."/>
            <person name="Gillespie R.G."/>
            <person name="Hoff K.J."/>
            <person name="Prost S."/>
        </authorList>
    </citation>
    <scope>NUCLEOTIDE SEQUENCE</scope>
</reference>
<keyword evidence="2" id="KW-1185">Reference proteome</keyword>